<feature type="domain" description="Fimbrial-type adhesion" evidence="2">
    <location>
        <begin position="25"/>
        <end position="167"/>
    </location>
</feature>
<keyword evidence="1" id="KW-0732">Signal</keyword>
<dbReference type="InterPro" id="IPR036937">
    <property type="entry name" value="Adhesion_dom_fimbrial_sf"/>
</dbReference>
<dbReference type="PANTHER" id="PTHR33420:SF27">
    <property type="entry name" value="PROTEIN FIMG"/>
    <property type="match status" value="1"/>
</dbReference>
<organism evidence="3 4">
    <name type="scientific">Lelliottia aquatilis</name>
    <dbReference type="NCBI Taxonomy" id="2080838"/>
    <lineage>
        <taxon>Bacteria</taxon>
        <taxon>Pseudomonadati</taxon>
        <taxon>Pseudomonadota</taxon>
        <taxon>Gammaproteobacteria</taxon>
        <taxon>Enterobacterales</taxon>
        <taxon>Enterobacteriaceae</taxon>
        <taxon>Lelliottia</taxon>
    </lineage>
</organism>
<dbReference type="PANTHER" id="PTHR33420">
    <property type="entry name" value="FIMBRIAL SUBUNIT ELFA-RELATED"/>
    <property type="match status" value="1"/>
</dbReference>
<evidence type="ECO:0000313" key="4">
    <source>
        <dbReference type="Proteomes" id="UP000237025"/>
    </source>
</evidence>
<dbReference type="Gene3D" id="2.60.40.1090">
    <property type="entry name" value="Fimbrial-type adhesion domain"/>
    <property type="match status" value="1"/>
</dbReference>
<evidence type="ECO:0000259" key="2">
    <source>
        <dbReference type="Pfam" id="PF00419"/>
    </source>
</evidence>
<evidence type="ECO:0000256" key="1">
    <source>
        <dbReference type="SAM" id="SignalP"/>
    </source>
</evidence>
<dbReference type="SUPFAM" id="SSF49401">
    <property type="entry name" value="Bacterial adhesins"/>
    <property type="match status" value="1"/>
</dbReference>
<feature type="signal peptide" evidence="1">
    <location>
        <begin position="1"/>
        <end position="21"/>
    </location>
</feature>
<accession>A0ABX5A5R7</accession>
<comment type="caution">
    <text evidence="3">The sequence shown here is derived from an EMBL/GenBank/DDBJ whole genome shotgun (WGS) entry which is preliminary data.</text>
</comment>
<dbReference type="Proteomes" id="UP000237025">
    <property type="component" value="Unassembled WGS sequence"/>
</dbReference>
<dbReference type="InterPro" id="IPR008966">
    <property type="entry name" value="Adhesion_dom_sf"/>
</dbReference>
<dbReference type="InterPro" id="IPR050263">
    <property type="entry name" value="Bact_Fimbrial_Adh_Pro"/>
</dbReference>
<dbReference type="EMBL" id="PQVW01000001">
    <property type="protein sequence ID" value="POZ33551.1"/>
    <property type="molecule type" value="Genomic_DNA"/>
</dbReference>
<proteinExistence type="predicted"/>
<evidence type="ECO:0000313" key="3">
    <source>
        <dbReference type="EMBL" id="POZ33551.1"/>
    </source>
</evidence>
<name>A0ABX5A5R7_9ENTR</name>
<dbReference type="InterPro" id="IPR000259">
    <property type="entry name" value="Adhesion_dom_fimbrial"/>
</dbReference>
<feature type="chain" id="PRO_5047387477" evidence="1">
    <location>
        <begin position="22"/>
        <end position="169"/>
    </location>
</feature>
<sequence>MRVFVTFSAVILMAAAFFALADTEINLRGNVVASPCTVDTDTVNKLVEFAPLQRTDLITAGTGGAWQNFSLLVKNCPAGTRQVTVKYLGAADTQDPTAWQNTGTATHVALRMTNADHSVIYSNGSAQQISVNTSTNSTEFPLSAKIFTPQGNAGAGTFAATINLEFTWQ</sequence>
<reference evidence="3 4" key="1">
    <citation type="submission" date="2018-02" db="EMBL/GenBank/DDBJ databases">
        <title>Lelliotia aquatilis sp. nov., isolated from drinking water.</title>
        <authorList>
            <person name="Kaempfer P."/>
            <person name="Glaeser S."/>
            <person name="Exner M."/>
            <person name="Doijad S."/>
            <person name="Chakraborty T."/>
        </authorList>
    </citation>
    <scope>NUCLEOTIDE SEQUENCE [LARGE SCALE GENOMIC DNA]</scope>
    <source>
        <strain evidence="3 4">6331-17</strain>
    </source>
</reference>
<protein>
    <submittedName>
        <fullName evidence="3">Type 1 fimbrial protein</fullName>
    </submittedName>
</protein>
<dbReference type="Pfam" id="PF00419">
    <property type="entry name" value="Fimbrial"/>
    <property type="match status" value="1"/>
</dbReference>
<keyword evidence="4" id="KW-1185">Reference proteome</keyword>
<dbReference type="RefSeq" id="WP_103949084.1">
    <property type="nucleotide sequence ID" value="NZ_PQVT01000001.1"/>
</dbReference>
<gene>
    <name evidence="3" type="ORF">C3712_00115</name>
</gene>